<dbReference type="Pfam" id="PF14322">
    <property type="entry name" value="SusD-like_3"/>
    <property type="match status" value="1"/>
</dbReference>
<dbReference type="GO" id="GO:0009279">
    <property type="term" value="C:cell outer membrane"/>
    <property type="evidence" value="ECO:0007669"/>
    <property type="project" value="UniProtKB-SubCell"/>
</dbReference>
<dbReference type="AlphaFoldDB" id="A0A1G6Y0H0"/>
<proteinExistence type="inferred from homology"/>
<protein>
    <submittedName>
        <fullName evidence="8">Starch-binding associating with outer membrane</fullName>
    </submittedName>
</protein>
<dbReference type="Gene3D" id="1.25.40.390">
    <property type="match status" value="1"/>
</dbReference>
<dbReference type="PROSITE" id="PS51257">
    <property type="entry name" value="PROKAR_LIPOPROTEIN"/>
    <property type="match status" value="1"/>
</dbReference>
<dbReference type="SUPFAM" id="SSF48452">
    <property type="entry name" value="TPR-like"/>
    <property type="match status" value="1"/>
</dbReference>
<evidence type="ECO:0000313" key="8">
    <source>
        <dbReference type="EMBL" id="SDD83909.1"/>
    </source>
</evidence>
<sequence>MQKIIYPALLMLFTGLFASCKKYMDVIPDNIATLDYAFKDRTSTEKYLATCYSRLPRLGTLAEPGFIAGDDYWFHVDLNNRAQYAFDLARYGNNKTSPYFDYWAGSKGGTPLWQAIRDCNTFIENASRAGGLDDFERARWVAEVKALKAWYHFYLLRLYGPIPIIKDNMSIEVPSKETFIYREPVDKVVDYIVQLLDEAMPDLPYKIENEVSEAGRITKAAAATIKADVLVTAASPLFNGNQDYAGFKDNRGILLVNNVYDPKKWERAAVACKNAIDTCMEAGVALYRFNNPALNISDSTKLVIQPGQIIADKYNVERIWSLSSFISSDLEIYTMPRLATDHERVVYQMLVPTLKMAEMFYTRNGVPMEEDKTYDYTGRYELQTVPANHKFFMQTGYTTAKMHLDREYRFYGSLGVDGGWWYGLGRFNDQQQWPLNFMLGSVTGGRVGTERYSVTTYYVKKLSNYQSTYSAQTFVPKRFDFPIYRLANLYLLYAEALNESLPAPTAEVLQYLNYVRNRAGLKNVESSWPAFSIYPDKYTTKAGMREIIHRERSIELAFEAQRFWDLRRWKVALEYFNQPIQGWNTEGTKAQEFYQPLTYIRKQYTLKEVLWPIMQDELLKNGNLVQNPGW</sequence>
<evidence type="ECO:0000259" key="6">
    <source>
        <dbReference type="Pfam" id="PF07980"/>
    </source>
</evidence>
<keyword evidence="9" id="KW-1185">Reference proteome</keyword>
<evidence type="ECO:0000256" key="5">
    <source>
        <dbReference type="ARBA" id="ARBA00023237"/>
    </source>
</evidence>
<name>A0A1G6Y0H0_NIADE</name>
<keyword evidence="5" id="KW-0998">Cell outer membrane</keyword>
<dbReference type="InterPro" id="IPR011990">
    <property type="entry name" value="TPR-like_helical_dom_sf"/>
</dbReference>
<dbReference type="Pfam" id="PF07980">
    <property type="entry name" value="SusD_RagB"/>
    <property type="match status" value="1"/>
</dbReference>
<dbReference type="EMBL" id="FMZO01000014">
    <property type="protein sequence ID" value="SDD83909.1"/>
    <property type="molecule type" value="Genomic_DNA"/>
</dbReference>
<evidence type="ECO:0000313" key="9">
    <source>
        <dbReference type="Proteomes" id="UP000198757"/>
    </source>
</evidence>
<evidence type="ECO:0000259" key="7">
    <source>
        <dbReference type="Pfam" id="PF14322"/>
    </source>
</evidence>
<reference evidence="9" key="1">
    <citation type="submission" date="2016-10" db="EMBL/GenBank/DDBJ databases">
        <authorList>
            <person name="Varghese N."/>
            <person name="Submissions S."/>
        </authorList>
    </citation>
    <scope>NUCLEOTIDE SEQUENCE [LARGE SCALE GENOMIC DNA]</scope>
    <source>
        <strain evidence="9">DSM 25811 / CCM 8410 / LMG 26954 / E90</strain>
    </source>
</reference>
<gene>
    <name evidence="8" type="ORF">SAMN04487894_11491</name>
</gene>
<keyword evidence="4" id="KW-0472">Membrane</keyword>
<dbReference type="OrthoDB" id="724176at2"/>
<dbReference type="STRING" id="1285928.SAMN04487894_11491"/>
<dbReference type="InterPro" id="IPR033985">
    <property type="entry name" value="SusD-like_N"/>
</dbReference>
<comment type="similarity">
    <text evidence="2">Belongs to the SusD family.</text>
</comment>
<evidence type="ECO:0000256" key="4">
    <source>
        <dbReference type="ARBA" id="ARBA00023136"/>
    </source>
</evidence>
<keyword evidence="3" id="KW-0732">Signal</keyword>
<organism evidence="8 9">
    <name type="scientific">Niabella drilacis (strain DSM 25811 / CCM 8410 / CCUG 62505 / LMG 26954 / E90)</name>
    <dbReference type="NCBI Taxonomy" id="1285928"/>
    <lineage>
        <taxon>Bacteria</taxon>
        <taxon>Pseudomonadati</taxon>
        <taxon>Bacteroidota</taxon>
        <taxon>Chitinophagia</taxon>
        <taxon>Chitinophagales</taxon>
        <taxon>Chitinophagaceae</taxon>
        <taxon>Niabella</taxon>
    </lineage>
</organism>
<evidence type="ECO:0000256" key="3">
    <source>
        <dbReference type="ARBA" id="ARBA00022729"/>
    </source>
</evidence>
<accession>A0A1G6Y0H0</accession>
<evidence type="ECO:0000256" key="2">
    <source>
        <dbReference type="ARBA" id="ARBA00006275"/>
    </source>
</evidence>
<dbReference type="Proteomes" id="UP000198757">
    <property type="component" value="Unassembled WGS sequence"/>
</dbReference>
<evidence type="ECO:0000256" key="1">
    <source>
        <dbReference type="ARBA" id="ARBA00004442"/>
    </source>
</evidence>
<feature type="domain" description="RagB/SusD" evidence="6">
    <location>
        <begin position="346"/>
        <end position="630"/>
    </location>
</feature>
<dbReference type="InterPro" id="IPR012944">
    <property type="entry name" value="SusD_RagB_dom"/>
</dbReference>
<feature type="domain" description="SusD-like N-terminal" evidence="7">
    <location>
        <begin position="113"/>
        <end position="225"/>
    </location>
</feature>
<comment type="subcellular location">
    <subcellularLocation>
        <location evidence="1">Cell outer membrane</location>
    </subcellularLocation>
</comment>